<gene>
    <name evidence="1" type="ORF">FPL14_12655</name>
</gene>
<reference evidence="1 2" key="1">
    <citation type="submission" date="2019-07" db="EMBL/GenBank/DDBJ databases">
        <authorList>
            <person name="Kim J.K."/>
            <person name="Cheong H.-M."/>
            <person name="Choi Y."/>
            <person name="Hwang K.J."/>
            <person name="Lee S."/>
            <person name="Choi C."/>
        </authorList>
    </citation>
    <scope>NUCLEOTIDE SEQUENCE [LARGE SCALE GENOMIC DNA]</scope>
    <source>
        <strain evidence="1 2">KS 22</strain>
    </source>
</reference>
<organism evidence="1 2">
    <name type="scientific">Cohnella cholangitidis</name>
    <dbReference type="NCBI Taxonomy" id="2598458"/>
    <lineage>
        <taxon>Bacteria</taxon>
        <taxon>Bacillati</taxon>
        <taxon>Bacillota</taxon>
        <taxon>Bacilli</taxon>
        <taxon>Bacillales</taxon>
        <taxon>Paenibacillaceae</taxon>
        <taxon>Cohnella</taxon>
    </lineage>
</organism>
<dbReference type="KEGG" id="cchl:FPL14_12655"/>
<proteinExistence type="predicted"/>
<name>A0A7G5BYB1_9BACL</name>
<dbReference type="EMBL" id="CP041969">
    <property type="protein sequence ID" value="QMV41945.1"/>
    <property type="molecule type" value="Genomic_DNA"/>
</dbReference>
<accession>A0A7G5BYB1</accession>
<evidence type="ECO:0000313" key="2">
    <source>
        <dbReference type="Proteomes" id="UP000515679"/>
    </source>
</evidence>
<dbReference type="RefSeq" id="WP_182303325.1">
    <property type="nucleotide sequence ID" value="NZ_CP041969.1"/>
</dbReference>
<sequence length="282" mass="32317">MNRQRLYADSLALLEQGHQEVQLDALRRVHGAKLIELNERRRDARTLGQSVKELSDAVKAKELQAVALEQHMQRMSQLLEHKKQLASYESEYEQRQRYYIQESERADAKLFPDVARAKRNSCKGVIVAPDGLRFQSDRISGLLKGLADDGYLCFSFNVDLNEVIERGADGFYEYKDEALLLSWLTKQKIAPTILCTWVLQSAWFDLLPNKTIWYDLCDHEDVLWGMDATSRLKHYGLLKDASIVTFSNRNWKKYVAARQDAIELESGSDIAAVSRVSACLEV</sequence>
<evidence type="ECO:0000313" key="1">
    <source>
        <dbReference type="EMBL" id="QMV41945.1"/>
    </source>
</evidence>
<dbReference type="AlphaFoldDB" id="A0A7G5BYB1"/>
<keyword evidence="2" id="KW-1185">Reference proteome</keyword>
<protein>
    <submittedName>
        <fullName evidence="1">Uncharacterized protein</fullName>
    </submittedName>
</protein>
<dbReference type="Proteomes" id="UP000515679">
    <property type="component" value="Chromosome"/>
</dbReference>